<dbReference type="HAMAP" id="MF_01331_B">
    <property type="entry name" value="Ribosomal_uL22_B"/>
    <property type="match status" value="1"/>
</dbReference>
<evidence type="ECO:0000256" key="2">
    <source>
        <dbReference type="ARBA" id="ARBA00011838"/>
    </source>
</evidence>
<feature type="region of interest" description="Disordered" evidence="13">
    <location>
        <begin position="1"/>
        <end position="26"/>
    </location>
</feature>
<dbReference type="FunFam" id="3.90.470.10:FF:000011">
    <property type="entry name" value="50S ribosomal protein L22"/>
    <property type="match status" value="1"/>
</dbReference>
<dbReference type="SUPFAM" id="SSF54843">
    <property type="entry name" value="Ribosomal protein L22"/>
    <property type="match status" value="1"/>
</dbReference>
<evidence type="ECO:0000313" key="14">
    <source>
        <dbReference type="EMBL" id="GEM83827.1"/>
    </source>
</evidence>
<proteinExistence type="inferred from homology"/>
<evidence type="ECO:0000256" key="9">
    <source>
        <dbReference type="HAMAP-Rule" id="MF_01331"/>
    </source>
</evidence>
<comment type="subunit">
    <text evidence="2 9 11">Part of the 50S ribosomal subunit.</text>
</comment>
<dbReference type="Proteomes" id="UP000321197">
    <property type="component" value="Unassembled WGS sequence"/>
</dbReference>
<evidence type="ECO:0000313" key="15">
    <source>
        <dbReference type="Proteomes" id="UP000321197"/>
    </source>
</evidence>
<dbReference type="GO" id="GO:0019843">
    <property type="term" value="F:rRNA binding"/>
    <property type="evidence" value="ECO:0007669"/>
    <property type="project" value="UniProtKB-UniRule"/>
</dbReference>
<evidence type="ECO:0000256" key="12">
    <source>
        <dbReference type="RuleBase" id="RU004008"/>
    </source>
</evidence>
<sequence>MEAKRRLRKSDRKDIHNDLRDVHHPGSAGLKRYARMSLRQKSEALKAETAHTYALATARHVRMSPQKVRLVVDLIRGKKLEEARAILKYTPHRASEIVAKVLESAAANGMNDDRKNMIEDQIFVKAAYVDEGPAIKRMLPRARGSANMIKKRTSHITIIVGEKNG</sequence>
<gene>
    <name evidence="9" type="primary">rplV</name>
    <name evidence="14" type="ORF">MHY01S_19930</name>
</gene>
<evidence type="ECO:0000256" key="4">
    <source>
        <dbReference type="ARBA" id="ARBA00022884"/>
    </source>
</evidence>
<dbReference type="InterPro" id="IPR001063">
    <property type="entry name" value="Ribosomal_uL22"/>
</dbReference>
<keyword evidence="6 9" id="KW-0687">Ribonucleoprotein</keyword>
<protein>
    <recommendedName>
        <fullName evidence="8 9">Large ribosomal subunit protein uL22</fullName>
    </recommendedName>
</protein>
<dbReference type="PROSITE" id="PS00464">
    <property type="entry name" value="RIBOSOMAL_L22"/>
    <property type="match status" value="1"/>
</dbReference>
<feature type="compositionally biased region" description="Basic and acidic residues" evidence="13">
    <location>
        <begin position="11"/>
        <end position="24"/>
    </location>
</feature>
<accession>A0A511R3D4</accession>
<dbReference type="InterPro" id="IPR018260">
    <property type="entry name" value="Ribosomal_uL22_CS"/>
</dbReference>
<dbReference type="NCBIfam" id="TIGR01044">
    <property type="entry name" value="rplV_bact"/>
    <property type="match status" value="1"/>
</dbReference>
<evidence type="ECO:0000256" key="11">
    <source>
        <dbReference type="RuleBase" id="RU004006"/>
    </source>
</evidence>
<evidence type="ECO:0000256" key="1">
    <source>
        <dbReference type="ARBA" id="ARBA00009451"/>
    </source>
</evidence>
<comment type="function">
    <text evidence="7">This protein binds specifically to 23S rRNA; its binding is stimulated by other ribosomal proteins, e.g. L4, L17, and L20. It is important during the early stages of 50S assembly. It makes multiple contacts with different domains of the 23S rRNA in the assembled 50S subunit and ribosome.</text>
</comment>
<keyword evidence="5 9" id="KW-0689">Ribosomal protein</keyword>
<name>A0A511R3D4_9DEIN</name>
<evidence type="ECO:0000256" key="3">
    <source>
        <dbReference type="ARBA" id="ARBA00022730"/>
    </source>
</evidence>
<dbReference type="EMBL" id="BJXL01000063">
    <property type="protein sequence ID" value="GEM83827.1"/>
    <property type="molecule type" value="Genomic_DNA"/>
</dbReference>
<evidence type="ECO:0000256" key="10">
    <source>
        <dbReference type="RuleBase" id="RU004005"/>
    </source>
</evidence>
<comment type="similarity">
    <text evidence="1 9 10">Belongs to the universal ribosomal protein uL22 family.</text>
</comment>
<evidence type="ECO:0000256" key="7">
    <source>
        <dbReference type="ARBA" id="ARBA00025084"/>
    </source>
</evidence>
<keyword evidence="4 9" id="KW-0694">RNA-binding</keyword>
<dbReference type="CDD" id="cd00336">
    <property type="entry name" value="Ribosomal_L22"/>
    <property type="match status" value="1"/>
</dbReference>
<comment type="function">
    <text evidence="9">The globular domain of the protein is located near the polypeptide exit tunnel on the outside of the subunit, while an extended beta-hairpin is found that lines the wall of the exit tunnel in the center of the 70S ribosome.</text>
</comment>
<organism evidence="14 15">
    <name type="scientific">Meiothermus hypogaeus NBRC 106114</name>
    <dbReference type="NCBI Taxonomy" id="1227553"/>
    <lineage>
        <taxon>Bacteria</taxon>
        <taxon>Thermotogati</taxon>
        <taxon>Deinococcota</taxon>
        <taxon>Deinococci</taxon>
        <taxon>Thermales</taxon>
        <taxon>Thermaceae</taxon>
        <taxon>Meiothermus</taxon>
    </lineage>
</organism>
<dbReference type="OrthoDB" id="9805969at2"/>
<comment type="caution">
    <text evidence="14">The sequence shown here is derived from an EMBL/GenBank/DDBJ whole genome shotgun (WGS) entry which is preliminary data.</text>
</comment>
<reference evidence="14 15" key="1">
    <citation type="submission" date="2019-07" db="EMBL/GenBank/DDBJ databases">
        <title>Whole genome shotgun sequence of Meiothermus hypogaeus NBRC 106114.</title>
        <authorList>
            <person name="Hosoyama A."/>
            <person name="Uohara A."/>
            <person name="Ohji S."/>
            <person name="Ichikawa N."/>
        </authorList>
    </citation>
    <scope>NUCLEOTIDE SEQUENCE [LARGE SCALE GENOMIC DNA]</scope>
    <source>
        <strain evidence="14 15">NBRC 106114</strain>
    </source>
</reference>
<dbReference type="InterPro" id="IPR047867">
    <property type="entry name" value="Ribosomal_uL22_bac/org-type"/>
</dbReference>
<dbReference type="PANTHER" id="PTHR13501:SF8">
    <property type="entry name" value="LARGE RIBOSOMAL SUBUNIT PROTEIN UL22M"/>
    <property type="match status" value="1"/>
</dbReference>
<dbReference type="PANTHER" id="PTHR13501">
    <property type="entry name" value="CHLOROPLAST 50S RIBOSOMAL PROTEIN L22-RELATED"/>
    <property type="match status" value="1"/>
</dbReference>
<dbReference type="InterPro" id="IPR005727">
    <property type="entry name" value="Ribosomal_uL22_bac/chlpt-type"/>
</dbReference>
<evidence type="ECO:0000256" key="13">
    <source>
        <dbReference type="SAM" id="MobiDB-lite"/>
    </source>
</evidence>
<dbReference type="Pfam" id="PF00237">
    <property type="entry name" value="Ribosomal_L22"/>
    <property type="match status" value="1"/>
</dbReference>
<dbReference type="Gene3D" id="3.90.470.10">
    <property type="entry name" value="Ribosomal protein L22/L17"/>
    <property type="match status" value="1"/>
</dbReference>
<dbReference type="AlphaFoldDB" id="A0A511R3D4"/>
<evidence type="ECO:0000256" key="5">
    <source>
        <dbReference type="ARBA" id="ARBA00022980"/>
    </source>
</evidence>
<dbReference type="InterPro" id="IPR036394">
    <property type="entry name" value="Ribosomal_uL22_sf"/>
</dbReference>
<comment type="function">
    <text evidence="9 12">This protein binds specifically to 23S rRNA; its binding is stimulated by other ribosomal proteins, e.g., L4, L17, and L20. It is important during the early stages of 50S assembly. It makes multiple contacts with different domains of the 23S rRNA in the assembled 50S subunit and ribosome.</text>
</comment>
<dbReference type="GO" id="GO:0006412">
    <property type="term" value="P:translation"/>
    <property type="evidence" value="ECO:0007669"/>
    <property type="project" value="UniProtKB-UniRule"/>
</dbReference>
<dbReference type="GO" id="GO:0022625">
    <property type="term" value="C:cytosolic large ribosomal subunit"/>
    <property type="evidence" value="ECO:0007669"/>
    <property type="project" value="TreeGrafter"/>
</dbReference>
<evidence type="ECO:0000256" key="6">
    <source>
        <dbReference type="ARBA" id="ARBA00023274"/>
    </source>
</evidence>
<evidence type="ECO:0000256" key="8">
    <source>
        <dbReference type="ARBA" id="ARBA00035207"/>
    </source>
</evidence>
<keyword evidence="3 9" id="KW-0699">rRNA-binding</keyword>
<feature type="compositionally biased region" description="Basic residues" evidence="13">
    <location>
        <begin position="1"/>
        <end position="10"/>
    </location>
</feature>
<dbReference type="GO" id="GO:0003735">
    <property type="term" value="F:structural constituent of ribosome"/>
    <property type="evidence" value="ECO:0007669"/>
    <property type="project" value="InterPro"/>
</dbReference>